<dbReference type="Pfam" id="PF02837">
    <property type="entry name" value="Glyco_hydro_2_N"/>
    <property type="match status" value="1"/>
</dbReference>
<reference evidence="10 11" key="1">
    <citation type="submission" date="2016-10" db="EMBL/GenBank/DDBJ databases">
        <authorList>
            <person name="de Groot N.N."/>
        </authorList>
    </citation>
    <scope>NUCLEOTIDE SEQUENCE [LARGE SCALE GENOMIC DNA]</scope>
    <source>
        <strain evidence="10 11">DSM 18610</strain>
    </source>
</reference>
<dbReference type="SUPFAM" id="SSF49785">
    <property type="entry name" value="Galactose-binding domain-like"/>
    <property type="match status" value="1"/>
</dbReference>
<dbReference type="InterPro" id="IPR032311">
    <property type="entry name" value="DUF4982"/>
</dbReference>
<comment type="similarity">
    <text evidence="1">Belongs to the glycosyl hydrolase 2 family.</text>
</comment>
<dbReference type="Gene3D" id="3.20.20.80">
    <property type="entry name" value="Glycosidases"/>
    <property type="match status" value="1"/>
</dbReference>
<dbReference type="PANTHER" id="PTHR42732:SF1">
    <property type="entry name" value="BETA-MANNOSIDASE"/>
    <property type="match status" value="1"/>
</dbReference>
<dbReference type="OrthoDB" id="9801077at2"/>
<dbReference type="InterPro" id="IPR006104">
    <property type="entry name" value="Glyco_hydro_2_N"/>
</dbReference>
<keyword evidence="2" id="KW-0378">Hydrolase</keyword>
<dbReference type="SUPFAM" id="SSF51445">
    <property type="entry name" value="(Trans)glycosidases"/>
    <property type="match status" value="1"/>
</dbReference>
<dbReference type="InterPro" id="IPR036156">
    <property type="entry name" value="Beta-gal/glucu_dom_sf"/>
</dbReference>
<dbReference type="Gene3D" id="2.60.40.10">
    <property type="entry name" value="Immunoglobulins"/>
    <property type="match status" value="3"/>
</dbReference>
<dbReference type="InterPro" id="IPR008979">
    <property type="entry name" value="Galactose-bd-like_sf"/>
</dbReference>
<dbReference type="InterPro" id="IPR006101">
    <property type="entry name" value="Glyco_hydro_2"/>
</dbReference>
<dbReference type="InterPro" id="IPR013783">
    <property type="entry name" value="Ig-like_fold"/>
</dbReference>
<evidence type="ECO:0000259" key="8">
    <source>
        <dbReference type="Pfam" id="PF16355"/>
    </source>
</evidence>
<evidence type="ECO:0000256" key="4">
    <source>
        <dbReference type="SAM" id="SignalP"/>
    </source>
</evidence>
<evidence type="ECO:0000259" key="6">
    <source>
        <dbReference type="Pfam" id="PF02836"/>
    </source>
</evidence>
<evidence type="ECO:0000259" key="7">
    <source>
        <dbReference type="Pfam" id="PF02837"/>
    </source>
</evidence>
<dbReference type="Pfam" id="PF16355">
    <property type="entry name" value="DUF4982"/>
    <property type="match status" value="1"/>
</dbReference>
<dbReference type="Pfam" id="PF00703">
    <property type="entry name" value="Glyco_hydro_2"/>
    <property type="match status" value="1"/>
</dbReference>
<evidence type="ECO:0000259" key="5">
    <source>
        <dbReference type="Pfam" id="PF00703"/>
    </source>
</evidence>
<dbReference type="InterPro" id="IPR006103">
    <property type="entry name" value="Glyco_hydro_2_cat"/>
</dbReference>
<dbReference type="STRING" id="390241.SAMN04488023_1128"/>
<dbReference type="PRINTS" id="PR00132">
    <property type="entry name" value="GLHYDRLASE2"/>
</dbReference>
<dbReference type="PANTHER" id="PTHR42732">
    <property type="entry name" value="BETA-GALACTOSIDASE"/>
    <property type="match status" value="1"/>
</dbReference>
<evidence type="ECO:0000259" key="9">
    <source>
        <dbReference type="Pfam" id="PF18565"/>
    </source>
</evidence>
<evidence type="ECO:0000313" key="10">
    <source>
        <dbReference type="EMBL" id="SER60384.1"/>
    </source>
</evidence>
<dbReference type="InterPro" id="IPR008964">
    <property type="entry name" value="Invasin/intimin_cell_adhesion"/>
</dbReference>
<dbReference type="InterPro" id="IPR006102">
    <property type="entry name" value="Ig-like_GH2"/>
</dbReference>
<dbReference type="SUPFAM" id="SSF49373">
    <property type="entry name" value="Invasin/intimin cell-adhesion fragments"/>
    <property type="match status" value="1"/>
</dbReference>
<dbReference type="Gene3D" id="2.60.120.260">
    <property type="entry name" value="Galactose-binding domain-like"/>
    <property type="match status" value="1"/>
</dbReference>
<dbReference type="InterPro" id="IPR051913">
    <property type="entry name" value="GH2_Domain-Containing"/>
</dbReference>
<evidence type="ECO:0000256" key="2">
    <source>
        <dbReference type="ARBA" id="ARBA00022801"/>
    </source>
</evidence>
<dbReference type="InterPro" id="IPR040605">
    <property type="entry name" value="Glyco_hydro2_dom5"/>
</dbReference>
<dbReference type="Pfam" id="PF18565">
    <property type="entry name" value="Glyco_hydro2_C5"/>
    <property type="match status" value="1"/>
</dbReference>
<evidence type="ECO:0000256" key="1">
    <source>
        <dbReference type="ARBA" id="ARBA00007401"/>
    </source>
</evidence>
<gene>
    <name evidence="10" type="ORF">SAMN04488023_1128</name>
</gene>
<dbReference type="InterPro" id="IPR017853">
    <property type="entry name" value="GH"/>
</dbReference>
<dbReference type="AlphaFoldDB" id="A0A1H9QIV5"/>
<feature type="domain" description="Glycoside hydrolase family 2 immunoglobulin-like beta-sandwich" evidence="5">
    <location>
        <begin position="195"/>
        <end position="306"/>
    </location>
</feature>
<evidence type="ECO:0000313" key="11">
    <source>
        <dbReference type="Proteomes" id="UP000199572"/>
    </source>
</evidence>
<name>A0A1H9QIV5_9SPHI</name>
<dbReference type="GO" id="GO:0005975">
    <property type="term" value="P:carbohydrate metabolic process"/>
    <property type="evidence" value="ECO:0007669"/>
    <property type="project" value="InterPro"/>
</dbReference>
<feature type="domain" description="Glycoside hydrolase family 2 catalytic" evidence="6">
    <location>
        <begin position="316"/>
        <end position="470"/>
    </location>
</feature>
<feature type="domain" description="Glycosyl hydrolases family 2 sugar binding" evidence="7">
    <location>
        <begin position="94"/>
        <end position="191"/>
    </location>
</feature>
<organism evidence="10 11">
    <name type="scientific">Pedobacter rhizosphaerae</name>
    <dbReference type="NCBI Taxonomy" id="390241"/>
    <lineage>
        <taxon>Bacteria</taxon>
        <taxon>Pseudomonadati</taxon>
        <taxon>Bacteroidota</taxon>
        <taxon>Sphingobacteriia</taxon>
        <taxon>Sphingobacteriales</taxon>
        <taxon>Sphingobacteriaceae</taxon>
        <taxon>Pedobacter</taxon>
    </lineage>
</organism>
<feature type="domain" description="Glycoside hydrolase family 2" evidence="9">
    <location>
        <begin position="678"/>
        <end position="778"/>
    </location>
</feature>
<evidence type="ECO:0000256" key="3">
    <source>
        <dbReference type="ARBA" id="ARBA00023295"/>
    </source>
</evidence>
<keyword evidence="4" id="KW-0732">Signal</keyword>
<dbReference type="SUPFAM" id="SSF49303">
    <property type="entry name" value="beta-Galactosidase/glucuronidase domain"/>
    <property type="match status" value="1"/>
</dbReference>
<feature type="domain" description="DUF4982" evidence="8">
    <location>
        <begin position="611"/>
        <end position="664"/>
    </location>
</feature>
<keyword evidence="3" id="KW-0326">Glycosidase</keyword>
<sequence length="784" mass="86930">MNQQHTNKFSCLRLGLIAALLLLQQLSYAQNNSVVRTITNFDDNWSFVQQDAAGAEKVDFDASKWKKLSVPHDWSIEGAYDKGNPTARGGGYLPAGIGWYRKSFSLDEAMAKQKISIEFDGIMANSDVYINGFHLGKRPYGYISFNYDLTGHLNFGKGKTNVIAVKADNTVQPASRYYTGAGIYRHVRLVATDLVHVENWGVYISTADATTAKATVKVQTSVINESSKAGLVTVETAIIDSDGKVVKSAQSKENLGAGKSFQFKQDIAVANPKLWNVETPFLYKTLTKVSVAGKVVDDQVNTFGIRAFKFDAATGFWLNGKNFKLKGVCLHHDGGSVGAAVPLSVWKYRLALLKEVGVNAIRTAHNPVAPEFLDLCDQMGFLVMDETFDTWTSAKNNGEKGYNRFWKEWWERDTRDMVLRDRNHPSIVIYSVGNEIHDDLNSPEGFKKYKDQQDLIHQLDPGRPVTMALFRPANSKVYTNGFAETMDIVGQNYRENELVALHNQKPNLKVIGTENTHVIQQYLALRDNPFMAGQFLWTGFDYLGEADWPQVTNAQGLFDRIGSWKQQSLQRQSWWAEKPVVHIVRKEDNAGAGDWISNWTPTDFDTYDDAKVAVYSNCDEVELFLNGKSLGSKPKPADDSPRLWDVTFEKGSIKAVGKNKGKEVVNEELKTAGQPAKIVLTVDRSKIGNSWDDVAFVKATVVDANGNICPNADNLIQFSIAGAGTIDAVDNGNVMSHEMYKAQQRHAYRGVCLANIKGTKPGTIEIKASAEGLSGGTIKLEVNN</sequence>
<dbReference type="Pfam" id="PF02836">
    <property type="entry name" value="Glyco_hydro_2_C"/>
    <property type="match status" value="1"/>
</dbReference>
<proteinExistence type="inferred from homology"/>
<dbReference type="Proteomes" id="UP000199572">
    <property type="component" value="Unassembled WGS sequence"/>
</dbReference>
<dbReference type="EMBL" id="FOGG01000012">
    <property type="protein sequence ID" value="SER60384.1"/>
    <property type="molecule type" value="Genomic_DNA"/>
</dbReference>
<dbReference type="GO" id="GO:0004553">
    <property type="term" value="F:hydrolase activity, hydrolyzing O-glycosyl compounds"/>
    <property type="evidence" value="ECO:0007669"/>
    <property type="project" value="InterPro"/>
</dbReference>
<feature type="chain" id="PRO_5011698013" evidence="4">
    <location>
        <begin position="30"/>
        <end position="784"/>
    </location>
</feature>
<accession>A0A1H9QIV5</accession>
<keyword evidence="11" id="KW-1185">Reference proteome</keyword>
<protein>
    <submittedName>
        <fullName evidence="10">Beta-galactosidase</fullName>
    </submittedName>
</protein>
<feature type="signal peptide" evidence="4">
    <location>
        <begin position="1"/>
        <end position="29"/>
    </location>
</feature>